<dbReference type="EMBL" id="CAJNOC010001807">
    <property type="protein sequence ID" value="CAF0892652.1"/>
    <property type="molecule type" value="Genomic_DNA"/>
</dbReference>
<keyword evidence="1" id="KW-0732">Signal</keyword>
<dbReference type="Proteomes" id="UP000663879">
    <property type="component" value="Unassembled WGS sequence"/>
</dbReference>
<evidence type="ECO:0008006" key="4">
    <source>
        <dbReference type="Google" id="ProtNLM"/>
    </source>
</evidence>
<feature type="signal peptide" evidence="1">
    <location>
        <begin position="1"/>
        <end position="20"/>
    </location>
</feature>
<dbReference type="OrthoDB" id="9987685at2759"/>
<keyword evidence="3" id="KW-1185">Reference proteome</keyword>
<dbReference type="PANTHER" id="PTHR31252">
    <property type="entry name" value="DUF4419 DOMAIN-CONTAINING PROTEIN"/>
    <property type="match status" value="1"/>
</dbReference>
<evidence type="ECO:0000313" key="2">
    <source>
        <dbReference type="EMBL" id="CAF0892652.1"/>
    </source>
</evidence>
<organism evidence="2 3">
    <name type="scientific">Brachionus calyciflorus</name>
    <dbReference type="NCBI Taxonomy" id="104777"/>
    <lineage>
        <taxon>Eukaryota</taxon>
        <taxon>Metazoa</taxon>
        <taxon>Spiralia</taxon>
        <taxon>Gnathifera</taxon>
        <taxon>Rotifera</taxon>
        <taxon>Eurotatoria</taxon>
        <taxon>Monogononta</taxon>
        <taxon>Pseudotrocha</taxon>
        <taxon>Ploima</taxon>
        <taxon>Brachionidae</taxon>
        <taxon>Brachionus</taxon>
    </lineage>
</organism>
<accession>A0A813Z0D1</accession>
<dbReference type="InterPro" id="IPR025533">
    <property type="entry name" value="DUF4419"/>
</dbReference>
<dbReference type="PANTHER" id="PTHR31252:SF11">
    <property type="entry name" value="DUF4419 DOMAIN-CONTAINING PROTEIN"/>
    <property type="match status" value="1"/>
</dbReference>
<protein>
    <recommendedName>
        <fullName evidence="4">DUF4419 domain-containing protein</fullName>
    </recommendedName>
</protein>
<name>A0A813Z0D1_9BILA</name>
<evidence type="ECO:0000256" key="1">
    <source>
        <dbReference type="SAM" id="SignalP"/>
    </source>
</evidence>
<evidence type="ECO:0000313" key="3">
    <source>
        <dbReference type="Proteomes" id="UP000663879"/>
    </source>
</evidence>
<gene>
    <name evidence="2" type="ORF">OXX778_LOCUS10990</name>
</gene>
<reference evidence="2" key="1">
    <citation type="submission" date="2021-02" db="EMBL/GenBank/DDBJ databases">
        <authorList>
            <person name="Nowell W R."/>
        </authorList>
    </citation>
    <scope>NUCLEOTIDE SEQUENCE</scope>
    <source>
        <strain evidence="2">Ploen Becks lab</strain>
    </source>
</reference>
<proteinExistence type="predicted"/>
<feature type="chain" id="PRO_5032564737" description="DUF4419 domain-containing protein" evidence="1">
    <location>
        <begin position="21"/>
        <end position="372"/>
    </location>
</feature>
<sequence length="372" mass="43382">MKFYFQIFFIFLLKIHSTIQNVSIKCANNVTIGDLVLDDETFKNLSQILHDVLKINESRIHYSKLEVDNQKEILSSDLHPFISSVHLAYSNHLNLILTPDIIWYLIISGVSIHINKNAEKLRLKFVEHEGKKEIKIRRDNFILNSTFNDWDGVIDEFTDKIELNLKKDTKLLFNSNFSTTNRVNSICSKVVLMAAMEKYFSYTLTTLCGIPEIKLMGIKDDWVLMYKKIHELNTTLPSLSIWLDQLNDIVEKFIDVYDEKIDYDFWEKIYKVNGGSGGPYISGWVLALFPYLKSSTKNYFVWEKDWKFACEMNYMSGLVTSDFPLTLTNASFLWEYLMHEYQMSFLAGMIGIKYIEDAKTLQPVFGYAVIQN</sequence>
<dbReference type="AlphaFoldDB" id="A0A813Z0D1"/>
<comment type="caution">
    <text evidence="2">The sequence shown here is derived from an EMBL/GenBank/DDBJ whole genome shotgun (WGS) entry which is preliminary data.</text>
</comment>
<dbReference type="Pfam" id="PF14388">
    <property type="entry name" value="DUF4419"/>
    <property type="match status" value="1"/>
</dbReference>